<dbReference type="Gene3D" id="3.40.50.2000">
    <property type="entry name" value="Glycogen Phosphorylase B"/>
    <property type="match status" value="2"/>
</dbReference>
<evidence type="ECO:0000259" key="1">
    <source>
        <dbReference type="Pfam" id="PF00534"/>
    </source>
</evidence>
<dbReference type="PANTHER" id="PTHR45947">
    <property type="entry name" value="SULFOQUINOVOSYL TRANSFERASE SQD2"/>
    <property type="match status" value="1"/>
</dbReference>
<gene>
    <name evidence="2" type="ORF">JYB85_11840</name>
</gene>
<sequence length="376" mass="42569">MTKIIFSHALVFKLTQSGRILTPGGIDNNYLRRFFDAGFDDIYLLSRSSVSDVEDVEGYRELENVNSFFLSKYTGGYKFLFSYSFYRDLYKLLKNDSLLIINYPSSTGLFLILFAYLFKLPYVVEVASDSDQYKEKRFGIVVDVVSNLLGKICIPRAVGALYVAQFLKDKWNCNNGDIVSNVHIENISSAKLFEPKDGKYVVTTVGAISYRKGIDVIVDEFEDLSFSHKIELNIIGPVIDEGLKQRIDNLKIHNVDIICHGILKRDEVISILDHTDLYIQASRSEGLPRSVIEAMSRGVPVVSSNLPGLKGIVDEQFQFRLNQSGSLKKIVSEVLSSREILSKMSVSSIRVASGFHIDFTRLKRKQFYSNCKNLIQ</sequence>
<accession>A0ABX7QYZ4</accession>
<reference evidence="2 3" key="1">
    <citation type="submission" date="2021-03" db="EMBL/GenBank/DDBJ databases">
        <title>Novel species identification of genus Shewanella.</title>
        <authorList>
            <person name="Liu G."/>
            <person name="Zhang Q."/>
        </authorList>
    </citation>
    <scope>NUCLEOTIDE SEQUENCE [LARGE SCALE GENOMIC DNA]</scope>
    <source>
        <strain evidence="2 3">FJAT-52962</strain>
    </source>
</reference>
<dbReference type="Pfam" id="PF00534">
    <property type="entry name" value="Glycos_transf_1"/>
    <property type="match status" value="1"/>
</dbReference>
<evidence type="ECO:0000313" key="2">
    <source>
        <dbReference type="EMBL" id="QSX36028.1"/>
    </source>
</evidence>
<dbReference type="InterPro" id="IPR050194">
    <property type="entry name" value="Glycosyltransferase_grp1"/>
</dbReference>
<feature type="domain" description="Glycosyl transferase family 1" evidence="1">
    <location>
        <begin position="195"/>
        <end position="344"/>
    </location>
</feature>
<dbReference type="InterPro" id="IPR001296">
    <property type="entry name" value="Glyco_trans_1"/>
</dbReference>
<organism evidence="2 3">
    <name type="scientific">Shewanella sedimentimangrovi</name>
    <dbReference type="NCBI Taxonomy" id="2814293"/>
    <lineage>
        <taxon>Bacteria</taxon>
        <taxon>Pseudomonadati</taxon>
        <taxon>Pseudomonadota</taxon>
        <taxon>Gammaproteobacteria</taxon>
        <taxon>Alteromonadales</taxon>
        <taxon>Shewanellaceae</taxon>
        <taxon>Shewanella</taxon>
    </lineage>
</organism>
<evidence type="ECO:0000313" key="3">
    <source>
        <dbReference type="Proteomes" id="UP000663207"/>
    </source>
</evidence>
<dbReference type="PANTHER" id="PTHR45947:SF3">
    <property type="entry name" value="SULFOQUINOVOSYL TRANSFERASE SQD2"/>
    <property type="match status" value="1"/>
</dbReference>
<dbReference type="EMBL" id="CP071502">
    <property type="protein sequence ID" value="QSX36028.1"/>
    <property type="molecule type" value="Genomic_DNA"/>
</dbReference>
<dbReference type="RefSeq" id="WP_207379465.1">
    <property type="nucleotide sequence ID" value="NZ_CP071502.1"/>
</dbReference>
<proteinExistence type="predicted"/>
<dbReference type="CDD" id="cd03801">
    <property type="entry name" value="GT4_PimA-like"/>
    <property type="match status" value="1"/>
</dbReference>
<protein>
    <submittedName>
        <fullName evidence="2">Glycosyltransferase family 4 protein</fullName>
    </submittedName>
</protein>
<name>A0ABX7QYZ4_9GAMM</name>
<dbReference type="Proteomes" id="UP000663207">
    <property type="component" value="Chromosome"/>
</dbReference>
<keyword evidence="3" id="KW-1185">Reference proteome</keyword>
<dbReference type="SUPFAM" id="SSF53756">
    <property type="entry name" value="UDP-Glycosyltransferase/glycogen phosphorylase"/>
    <property type="match status" value="1"/>
</dbReference>